<organism evidence="2">
    <name type="scientific">marine sediment metagenome</name>
    <dbReference type="NCBI Taxonomy" id="412755"/>
    <lineage>
        <taxon>unclassified sequences</taxon>
        <taxon>metagenomes</taxon>
        <taxon>ecological metagenomes</taxon>
    </lineage>
</organism>
<sequence>IRKMKTKWGTCNLKANRIWLNTELAKKQIESIEYILIHEMVHLLERKHNETFIAYMDKFLPKWKHLREELNRAPLGHVEWRY</sequence>
<dbReference type="PANTHER" id="PTHR30399">
    <property type="entry name" value="UNCHARACTERIZED PROTEIN YGJP"/>
    <property type="match status" value="1"/>
</dbReference>
<protein>
    <recommendedName>
        <fullName evidence="1">YgjP-like metallopeptidase domain-containing protein</fullName>
    </recommendedName>
</protein>
<dbReference type="InterPro" id="IPR053136">
    <property type="entry name" value="UTP_pyrophosphatase-like"/>
</dbReference>
<name>X1R7Q2_9ZZZZ</name>
<dbReference type="PANTHER" id="PTHR30399:SF1">
    <property type="entry name" value="UTP PYROPHOSPHATASE"/>
    <property type="match status" value="1"/>
</dbReference>
<feature type="non-terminal residue" evidence="2">
    <location>
        <position position="1"/>
    </location>
</feature>
<dbReference type="InterPro" id="IPR002725">
    <property type="entry name" value="YgjP-like_metallopeptidase"/>
</dbReference>
<accession>X1R7Q2</accession>
<comment type="caution">
    <text evidence="2">The sequence shown here is derived from an EMBL/GenBank/DDBJ whole genome shotgun (WGS) entry which is preliminary data.</text>
</comment>
<evidence type="ECO:0000259" key="1">
    <source>
        <dbReference type="Pfam" id="PF01863"/>
    </source>
</evidence>
<dbReference type="EMBL" id="BARW01006503">
    <property type="protein sequence ID" value="GAI76772.1"/>
    <property type="molecule type" value="Genomic_DNA"/>
</dbReference>
<dbReference type="CDD" id="cd07344">
    <property type="entry name" value="M48_yhfN_like"/>
    <property type="match status" value="1"/>
</dbReference>
<evidence type="ECO:0000313" key="2">
    <source>
        <dbReference type="EMBL" id="GAI76772.1"/>
    </source>
</evidence>
<proteinExistence type="predicted"/>
<dbReference type="Pfam" id="PF01863">
    <property type="entry name" value="YgjP-like"/>
    <property type="match status" value="1"/>
</dbReference>
<dbReference type="AlphaFoldDB" id="X1R7Q2"/>
<feature type="domain" description="YgjP-like metallopeptidase" evidence="1">
    <location>
        <begin position="1"/>
        <end position="72"/>
    </location>
</feature>
<gene>
    <name evidence="2" type="ORF">S12H4_13657</name>
</gene>
<reference evidence="2" key="1">
    <citation type="journal article" date="2014" name="Front. Microbiol.">
        <title>High frequency of phylogenetically diverse reductive dehalogenase-homologous genes in deep subseafloor sedimentary metagenomes.</title>
        <authorList>
            <person name="Kawai M."/>
            <person name="Futagami T."/>
            <person name="Toyoda A."/>
            <person name="Takaki Y."/>
            <person name="Nishi S."/>
            <person name="Hori S."/>
            <person name="Arai W."/>
            <person name="Tsubouchi T."/>
            <person name="Morono Y."/>
            <person name="Uchiyama I."/>
            <person name="Ito T."/>
            <person name="Fujiyama A."/>
            <person name="Inagaki F."/>
            <person name="Takami H."/>
        </authorList>
    </citation>
    <scope>NUCLEOTIDE SEQUENCE</scope>
    <source>
        <strain evidence="2">Expedition CK06-06</strain>
    </source>
</reference>
<dbReference type="Gene3D" id="3.30.2010.10">
    <property type="entry name" value="Metalloproteases ('zincins'), catalytic domain"/>
    <property type="match status" value="1"/>
</dbReference>